<dbReference type="InterPro" id="IPR016167">
    <property type="entry name" value="FAD-bd_PCMH_sub1"/>
</dbReference>
<dbReference type="Gene3D" id="3.30.465.10">
    <property type="match status" value="1"/>
</dbReference>
<keyword evidence="1" id="KW-0285">Flavoprotein</keyword>
<sequence>MKPAPFILHRPGSVAEAVSLLAATAEEGGLILAGGQTLTPMMALRVAFPPDVIDINAIPGLDRVEEAEGALRIGAAARHTAFRRPVTANPLGALLSDVCRHIAHVPIRERGTFCGSLCHSDPASEWCLVAAALDASLHLEGPEGPRDVAAADWFEGPMTTAREPEEMLTAVSLPLLAPAARHGFYEFNRRAGDFALGMALAVVTLDGGLMKDVRLGLGAVEDRPRRLAQAEAMLEGQPPSEALFAEVAEAVMPGLDPMGDPATPADYRRDLAGTAIRRALAAALTAQSPA</sequence>
<accession>A0A1I3M0M5</accession>
<evidence type="ECO:0000313" key="6">
    <source>
        <dbReference type="Proteomes" id="UP000199377"/>
    </source>
</evidence>
<protein>
    <submittedName>
        <fullName evidence="5">Carbon-monoxide dehydrogenase medium subunit</fullName>
    </submittedName>
</protein>
<evidence type="ECO:0000256" key="2">
    <source>
        <dbReference type="ARBA" id="ARBA00022827"/>
    </source>
</evidence>
<dbReference type="SMART" id="SM01092">
    <property type="entry name" value="CO_deh_flav_C"/>
    <property type="match status" value="1"/>
</dbReference>
<evidence type="ECO:0000259" key="4">
    <source>
        <dbReference type="PROSITE" id="PS51387"/>
    </source>
</evidence>
<dbReference type="InterPro" id="IPR036683">
    <property type="entry name" value="CO_DH_flav_C_dom_sf"/>
</dbReference>
<evidence type="ECO:0000313" key="5">
    <source>
        <dbReference type="EMBL" id="SFI90285.1"/>
    </source>
</evidence>
<dbReference type="InterPro" id="IPR036318">
    <property type="entry name" value="FAD-bd_PCMH-like_sf"/>
</dbReference>
<dbReference type="PROSITE" id="PS51387">
    <property type="entry name" value="FAD_PCMH"/>
    <property type="match status" value="1"/>
</dbReference>
<gene>
    <name evidence="5" type="ORF">SAMN05216258_110251</name>
</gene>
<dbReference type="AlphaFoldDB" id="A0A1I3M0M5"/>
<dbReference type="SUPFAM" id="SSF56176">
    <property type="entry name" value="FAD-binding/transporter-associated domain-like"/>
    <property type="match status" value="1"/>
</dbReference>
<keyword evidence="6" id="KW-1185">Reference proteome</keyword>
<keyword evidence="2" id="KW-0274">FAD</keyword>
<feature type="domain" description="FAD-binding PCMH-type" evidence="4">
    <location>
        <begin position="1"/>
        <end position="178"/>
    </location>
</feature>
<dbReference type="Gene3D" id="3.30.390.50">
    <property type="entry name" value="CO dehydrogenase flavoprotein, C-terminal domain"/>
    <property type="match status" value="1"/>
</dbReference>
<dbReference type="Pfam" id="PF00941">
    <property type="entry name" value="FAD_binding_5"/>
    <property type="match status" value="1"/>
</dbReference>
<dbReference type="Pfam" id="PF03450">
    <property type="entry name" value="CO_deh_flav_C"/>
    <property type="match status" value="1"/>
</dbReference>
<dbReference type="RefSeq" id="WP_092863672.1">
    <property type="nucleotide sequence ID" value="NZ_FOQH01000010.1"/>
</dbReference>
<proteinExistence type="predicted"/>
<dbReference type="OrthoDB" id="9793944at2"/>
<dbReference type="InterPro" id="IPR016169">
    <property type="entry name" value="FAD-bd_PCMH_sub2"/>
</dbReference>
<dbReference type="InterPro" id="IPR051312">
    <property type="entry name" value="Diverse_Substr_Oxidored"/>
</dbReference>
<dbReference type="InterPro" id="IPR016166">
    <property type="entry name" value="FAD-bd_PCMH"/>
</dbReference>
<dbReference type="SUPFAM" id="SSF55447">
    <property type="entry name" value="CO dehydrogenase flavoprotein C-terminal domain-like"/>
    <property type="match status" value="1"/>
</dbReference>
<name>A0A1I3M0M5_9RHOB</name>
<reference evidence="5 6" key="1">
    <citation type="submission" date="2016-10" db="EMBL/GenBank/DDBJ databases">
        <authorList>
            <person name="de Groot N.N."/>
        </authorList>
    </citation>
    <scope>NUCLEOTIDE SEQUENCE [LARGE SCALE GENOMIC DNA]</scope>
    <source>
        <strain evidence="5 6">CGMCC 1.11030</strain>
    </source>
</reference>
<dbReference type="PANTHER" id="PTHR42659:SF2">
    <property type="entry name" value="XANTHINE DEHYDROGENASE SUBUNIT C-RELATED"/>
    <property type="match status" value="1"/>
</dbReference>
<dbReference type="InterPro" id="IPR005107">
    <property type="entry name" value="CO_DH_flav_C"/>
</dbReference>
<dbReference type="PANTHER" id="PTHR42659">
    <property type="entry name" value="XANTHINE DEHYDROGENASE SUBUNIT C-RELATED"/>
    <property type="match status" value="1"/>
</dbReference>
<dbReference type="InterPro" id="IPR002346">
    <property type="entry name" value="Mopterin_DH_FAD-bd"/>
</dbReference>
<dbReference type="Gene3D" id="3.30.43.10">
    <property type="entry name" value="Uridine Diphospho-n-acetylenolpyruvylglucosamine Reductase, domain 2"/>
    <property type="match status" value="1"/>
</dbReference>
<dbReference type="GO" id="GO:0016491">
    <property type="term" value="F:oxidoreductase activity"/>
    <property type="evidence" value="ECO:0007669"/>
    <property type="project" value="UniProtKB-KW"/>
</dbReference>
<dbReference type="GO" id="GO:0071949">
    <property type="term" value="F:FAD binding"/>
    <property type="evidence" value="ECO:0007669"/>
    <property type="project" value="InterPro"/>
</dbReference>
<keyword evidence="3" id="KW-0560">Oxidoreductase</keyword>
<evidence type="ECO:0000256" key="3">
    <source>
        <dbReference type="ARBA" id="ARBA00023002"/>
    </source>
</evidence>
<dbReference type="Proteomes" id="UP000199377">
    <property type="component" value="Unassembled WGS sequence"/>
</dbReference>
<dbReference type="STRING" id="1114924.SAMN05216258_110251"/>
<evidence type="ECO:0000256" key="1">
    <source>
        <dbReference type="ARBA" id="ARBA00022630"/>
    </source>
</evidence>
<organism evidence="5 6">
    <name type="scientific">Albimonas pacifica</name>
    <dbReference type="NCBI Taxonomy" id="1114924"/>
    <lineage>
        <taxon>Bacteria</taxon>
        <taxon>Pseudomonadati</taxon>
        <taxon>Pseudomonadota</taxon>
        <taxon>Alphaproteobacteria</taxon>
        <taxon>Rhodobacterales</taxon>
        <taxon>Paracoccaceae</taxon>
        <taxon>Albimonas</taxon>
    </lineage>
</organism>
<dbReference type="EMBL" id="FOQH01000010">
    <property type="protein sequence ID" value="SFI90285.1"/>
    <property type="molecule type" value="Genomic_DNA"/>
</dbReference>